<comment type="caution">
    <text evidence="4">The sequence shown here is derived from an EMBL/GenBank/DDBJ whole genome shotgun (WGS) entry which is preliminary data.</text>
</comment>
<evidence type="ECO:0000256" key="2">
    <source>
        <dbReference type="SAM" id="MobiDB-lite"/>
    </source>
</evidence>
<protein>
    <recommendedName>
        <fullName evidence="3">RNA polymerase II assembly factor Rtp1 C-terminal domain-containing protein</fullName>
    </recommendedName>
</protein>
<organism evidence="4 5">
    <name type="scientific">Cylindrotheca closterium</name>
    <dbReference type="NCBI Taxonomy" id="2856"/>
    <lineage>
        <taxon>Eukaryota</taxon>
        <taxon>Sar</taxon>
        <taxon>Stramenopiles</taxon>
        <taxon>Ochrophyta</taxon>
        <taxon>Bacillariophyta</taxon>
        <taxon>Bacillariophyceae</taxon>
        <taxon>Bacillariophycidae</taxon>
        <taxon>Bacillariales</taxon>
        <taxon>Bacillariaceae</taxon>
        <taxon>Cylindrotheca</taxon>
    </lineage>
</organism>
<dbReference type="AlphaFoldDB" id="A0AAD2CQL3"/>
<accession>A0AAD2CQL3</accession>
<feature type="region of interest" description="Disordered" evidence="2">
    <location>
        <begin position="1"/>
        <end position="23"/>
    </location>
</feature>
<dbReference type="InterPro" id="IPR019451">
    <property type="entry name" value="Rtp1_C1"/>
</dbReference>
<dbReference type="InterPro" id="IPR039600">
    <property type="entry name" value="TANGO6/Rtp1"/>
</dbReference>
<reference evidence="4" key="1">
    <citation type="submission" date="2023-08" db="EMBL/GenBank/DDBJ databases">
        <authorList>
            <person name="Audoor S."/>
            <person name="Bilcke G."/>
        </authorList>
    </citation>
    <scope>NUCLEOTIDE SEQUENCE</scope>
</reference>
<evidence type="ECO:0000313" key="5">
    <source>
        <dbReference type="Proteomes" id="UP001295423"/>
    </source>
</evidence>
<dbReference type="SUPFAM" id="SSF48371">
    <property type="entry name" value="ARM repeat"/>
    <property type="match status" value="1"/>
</dbReference>
<gene>
    <name evidence="4" type="ORF">CYCCA115_LOCUS5538</name>
</gene>
<dbReference type="InterPro" id="IPR016024">
    <property type="entry name" value="ARM-type_fold"/>
</dbReference>
<dbReference type="GO" id="GO:0009306">
    <property type="term" value="P:protein secretion"/>
    <property type="evidence" value="ECO:0007669"/>
    <property type="project" value="TreeGrafter"/>
</dbReference>
<name>A0AAD2CQL3_9STRA</name>
<keyword evidence="5" id="KW-1185">Reference proteome</keyword>
<sequence>MTAQGNKLGRLPDAHQNRKATGTLSSIKDDERYRLVHNVLLPLVRLLTQCYSILDKILPSQPKPTENTSRKKTKKPEPPVGMLSIQNYTDVACLLEFLVLTNILPYLDANVMISAQDRIQYHLPKSLAGRMPRAALAWNSMQASSISASEKSFELLTTSITISSLVMLDRFKPMLLPRHLSDLYAATFQTQQWEKVSDSQSASDIALLYRTLGLRPTSRLNPVLQAKAYQTMLLRGTKAPAWLRQTVSSLLSQLACTDLFSIIQVFCPTQEAAMASQRLGRALAGTPFKEALVQQMLGLMQGIFPTNGEISGPTVSILETVWAVLNEWSPDTIRSELIELWENGIMDTGTRDGQTIHATVRQIGALFSFVPNVSISLKVLHQIPKSIILPQLVRLGSMSSIFASNARDDAKQTLHWISQAICSVTQSTMIGSVAVSAEGLMAIAWVNSLEPNSWDLSGNEYYIQDLESQFSSIKGFECLGIRKCDASVLDLKRIIEHGTRRVDVLLETTYVVHEQEGFTRLKGLCCRIFHLILELYLSKSTKKTLSAISSMVPILSLPTLFERCSPEDLLFGDSSNATSLLFLIKISLISVDRSHKSTTINEGASTRSESPLAVENGLAEGLFEFRKVVTMHTASQTSSSLLSGLDDKEDFASSLQIAFIMLSLLVSVLEFGSTLRSLDEEEVLHSFSPVLESLAQLDENSSTVIPSYIEESRAEMADVAAYALSLIASRSAPRTREAGQLDSESPYDVLKSIIMQSENDLRSAEPPIRARGIVELGRLARGYLGIIAKENLSSGKSSLINILQDNESVSSNESTINFVVDEILRLSIGAVGDKESYVYLAAVQTIVSIGDMRPKKLIPLVASIVVTGRWQLGSAETDYQSINVTGEERIKLAEALIFMIKRRPVVEEYVPTLLALMTFGDERANHDSDKAEDSLFRSETHKYFITEAKQEAGEYEPSQKELWEEKDIRLKTGGPVFKAEELDVVRAARASVLAALVSKSPPRTIALDCAFLVRLINDTLVLETSRSVCRAIATLALALYESALRELEEVLAALETASAQMVTTRASIPFTVALISSDEEVLHSNLAAKSTGGLAVSQQTLNDPATSARCKEALILRQQAEETGLFSCARIALSQDLSNRDYPQMLRVLKANADMGVKVKLSIE</sequence>
<comment type="similarity">
    <text evidence="1">Belongs to the Tango6 family.</text>
</comment>
<proteinExistence type="inferred from homology"/>
<evidence type="ECO:0000313" key="4">
    <source>
        <dbReference type="EMBL" id="CAJ1937163.1"/>
    </source>
</evidence>
<dbReference type="Pfam" id="PF10363">
    <property type="entry name" value="RTP1_C1"/>
    <property type="match status" value="1"/>
</dbReference>
<dbReference type="PANTHER" id="PTHR20959">
    <property type="entry name" value="TRANSPORT AND GOLGI ORGANIZATION PROTEIN 6 FAMILY MEMBER"/>
    <property type="match status" value="1"/>
</dbReference>
<evidence type="ECO:0000259" key="3">
    <source>
        <dbReference type="Pfam" id="PF10363"/>
    </source>
</evidence>
<dbReference type="PANTHER" id="PTHR20959:SF1">
    <property type="entry name" value="TRANSPORT AND GOLGI ORGANIZATION PROTEIN 6 HOMOLOG"/>
    <property type="match status" value="1"/>
</dbReference>
<dbReference type="EMBL" id="CAKOGP040000613">
    <property type="protein sequence ID" value="CAJ1937163.1"/>
    <property type="molecule type" value="Genomic_DNA"/>
</dbReference>
<evidence type="ECO:0000256" key="1">
    <source>
        <dbReference type="ARBA" id="ARBA00005724"/>
    </source>
</evidence>
<feature type="domain" description="RNA polymerase II assembly factor Rtp1 C-terminal" evidence="3">
    <location>
        <begin position="758"/>
        <end position="902"/>
    </location>
</feature>
<dbReference type="Proteomes" id="UP001295423">
    <property type="component" value="Unassembled WGS sequence"/>
</dbReference>